<dbReference type="EMBL" id="JBHTMK010000043">
    <property type="protein sequence ID" value="MFD1370124.1"/>
    <property type="molecule type" value="Genomic_DNA"/>
</dbReference>
<dbReference type="PROSITE" id="PS50883">
    <property type="entry name" value="EAL"/>
    <property type="match status" value="1"/>
</dbReference>
<protein>
    <submittedName>
        <fullName evidence="4">EAL domain-containing protein</fullName>
    </submittedName>
</protein>
<dbReference type="InterPro" id="IPR000700">
    <property type="entry name" value="PAS-assoc_C"/>
</dbReference>
<dbReference type="PROSITE" id="PS50113">
    <property type="entry name" value="PAC"/>
    <property type="match status" value="1"/>
</dbReference>
<evidence type="ECO:0000259" key="3">
    <source>
        <dbReference type="PROSITE" id="PS50887"/>
    </source>
</evidence>
<comment type="caution">
    <text evidence="4">The sequence shown here is derived from an EMBL/GenBank/DDBJ whole genome shotgun (WGS) entry which is preliminary data.</text>
</comment>
<dbReference type="PANTHER" id="PTHR33121:SF79">
    <property type="entry name" value="CYCLIC DI-GMP PHOSPHODIESTERASE PDED-RELATED"/>
    <property type="match status" value="1"/>
</dbReference>
<dbReference type="Pfam" id="PF00563">
    <property type="entry name" value="EAL"/>
    <property type="match status" value="1"/>
</dbReference>
<dbReference type="InterPro" id="IPR029787">
    <property type="entry name" value="Nucleotide_cyclase"/>
</dbReference>
<dbReference type="InterPro" id="IPR050706">
    <property type="entry name" value="Cyclic-di-GMP_PDE-like"/>
</dbReference>
<dbReference type="InterPro" id="IPR000014">
    <property type="entry name" value="PAS"/>
</dbReference>
<dbReference type="InterPro" id="IPR000160">
    <property type="entry name" value="GGDEF_dom"/>
</dbReference>
<dbReference type="PROSITE" id="PS50887">
    <property type="entry name" value="GGDEF"/>
    <property type="match status" value="1"/>
</dbReference>
<dbReference type="InterPro" id="IPR013655">
    <property type="entry name" value="PAS_fold_3"/>
</dbReference>
<dbReference type="InterPro" id="IPR035965">
    <property type="entry name" value="PAS-like_dom_sf"/>
</dbReference>
<evidence type="ECO:0000259" key="1">
    <source>
        <dbReference type="PROSITE" id="PS50113"/>
    </source>
</evidence>
<dbReference type="PANTHER" id="PTHR33121">
    <property type="entry name" value="CYCLIC DI-GMP PHOSPHODIESTERASE PDEF"/>
    <property type="match status" value="1"/>
</dbReference>
<dbReference type="CDD" id="cd00130">
    <property type="entry name" value="PAS"/>
    <property type="match status" value="1"/>
</dbReference>
<dbReference type="Gene3D" id="3.30.450.20">
    <property type="entry name" value="PAS domain"/>
    <property type="match status" value="1"/>
</dbReference>
<dbReference type="InterPro" id="IPR035919">
    <property type="entry name" value="EAL_sf"/>
</dbReference>
<feature type="domain" description="EAL" evidence="2">
    <location>
        <begin position="365"/>
        <end position="615"/>
    </location>
</feature>
<gene>
    <name evidence="4" type="ORF">ACFQ5G_32725</name>
</gene>
<evidence type="ECO:0000313" key="4">
    <source>
        <dbReference type="EMBL" id="MFD1370124.1"/>
    </source>
</evidence>
<evidence type="ECO:0000313" key="5">
    <source>
        <dbReference type="Proteomes" id="UP001597183"/>
    </source>
</evidence>
<proteinExistence type="predicted"/>
<keyword evidence="5" id="KW-1185">Reference proteome</keyword>
<dbReference type="InterPro" id="IPR001633">
    <property type="entry name" value="EAL_dom"/>
</dbReference>
<dbReference type="SUPFAM" id="SSF55073">
    <property type="entry name" value="Nucleotide cyclase"/>
    <property type="match status" value="1"/>
</dbReference>
<dbReference type="SMART" id="SM00052">
    <property type="entry name" value="EAL"/>
    <property type="match status" value="1"/>
</dbReference>
<sequence>MSLDEMIALASRATPTPMEHARARRAVRSIRQEHARRIALGREITTDVDPQDPLAAGLDDIHRFSRAAELAKLGTVVWDARRQELVWSNEMAMILGVAPVALRPSITELFRLIHPDERANVRERITVAWRDGSVAEVTCRVIRPDRATVYVHCFIEAVEGSGGRRIGIVGTAQDHTEIEMARQENDRLARRYENVRADLLDRDSITGLLTRSRFLDEVDTARRLGTGTLLFVAAPPGSQKPGHAASDGISAELTSATAESLRRLIRPADTCGLVGPSEFGVLMPYTTLESAVPIAEEIISGLRDSPFLACAARLDARGGLVRYGDRPVTESADLLIDAEAAWRRAARDGVPMHVLWQAPSEEERRATLGDRIRSAVADNRFALYAQPIWDFALNRVTRHEILLRVLDGAGRALPPLNFLDLAERVDEILPVDRWVLDQALRFVGQGPQTSHYQINVSGKSLADPNLIRHIETAIGRYGVDPERLTLEITETALIGNRTEALRFAAGLRDLGCKLALDDFGAGFASLSYLKYFPIDLVKIDGGFIEDLPGSPTDQVIVRSVVRMCRDLGVRTAAEYVQDDATMVMLGELGVDFAQGYHIGRPELVRTERHGPRSIELELRPYIADRSAI</sequence>
<dbReference type="CDD" id="cd01948">
    <property type="entry name" value="EAL"/>
    <property type="match status" value="1"/>
</dbReference>
<feature type="domain" description="PAC" evidence="1">
    <location>
        <begin position="135"/>
        <end position="187"/>
    </location>
</feature>
<dbReference type="Proteomes" id="UP001597183">
    <property type="component" value="Unassembled WGS sequence"/>
</dbReference>
<organism evidence="4 5">
    <name type="scientific">Actinoplanes sichuanensis</name>
    <dbReference type="NCBI Taxonomy" id="512349"/>
    <lineage>
        <taxon>Bacteria</taxon>
        <taxon>Bacillati</taxon>
        <taxon>Actinomycetota</taxon>
        <taxon>Actinomycetes</taxon>
        <taxon>Micromonosporales</taxon>
        <taxon>Micromonosporaceae</taxon>
        <taxon>Actinoplanes</taxon>
    </lineage>
</organism>
<dbReference type="SUPFAM" id="SSF55785">
    <property type="entry name" value="PYP-like sensor domain (PAS domain)"/>
    <property type="match status" value="1"/>
</dbReference>
<accession>A0ABW4AI68</accession>
<name>A0ABW4AI68_9ACTN</name>
<dbReference type="InterPro" id="IPR043128">
    <property type="entry name" value="Rev_trsase/Diguanyl_cyclase"/>
</dbReference>
<evidence type="ECO:0000259" key="2">
    <source>
        <dbReference type="PROSITE" id="PS50883"/>
    </source>
</evidence>
<dbReference type="SMART" id="SM00267">
    <property type="entry name" value="GGDEF"/>
    <property type="match status" value="1"/>
</dbReference>
<dbReference type="Gene3D" id="3.20.20.450">
    <property type="entry name" value="EAL domain"/>
    <property type="match status" value="1"/>
</dbReference>
<dbReference type="Pfam" id="PF08447">
    <property type="entry name" value="PAS_3"/>
    <property type="match status" value="1"/>
</dbReference>
<dbReference type="SUPFAM" id="SSF141868">
    <property type="entry name" value="EAL domain-like"/>
    <property type="match status" value="1"/>
</dbReference>
<reference evidence="5" key="1">
    <citation type="journal article" date="2019" name="Int. J. Syst. Evol. Microbiol.">
        <title>The Global Catalogue of Microorganisms (GCM) 10K type strain sequencing project: providing services to taxonomists for standard genome sequencing and annotation.</title>
        <authorList>
            <consortium name="The Broad Institute Genomics Platform"/>
            <consortium name="The Broad Institute Genome Sequencing Center for Infectious Disease"/>
            <person name="Wu L."/>
            <person name="Ma J."/>
        </authorList>
    </citation>
    <scope>NUCLEOTIDE SEQUENCE [LARGE SCALE GENOMIC DNA]</scope>
    <source>
        <strain evidence="5">CCM 7526</strain>
    </source>
</reference>
<dbReference type="RefSeq" id="WP_317790815.1">
    <property type="nucleotide sequence ID" value="NZ_AP028461.1"/>
</dbReference>
<dbReference type="Gene3D" id="3.30.70.270">
    <property type="match status" value="1"/>
</dbReference>
<feature type="domain" description="GGDEF" evidence="3">
    <location>
        <begin position="209"/>
        <end position="358"/>
    </location>
</feature>